<keyword evidence="1" id="KW-0732">Signal</keyword>
<feature type="chain" id="PRO_5035221035" evidence="1">
    <location>
        <begin position="23"/>
        <end position="204"/>
    </location>
</feature>
<accession>A0A8J7IUX8</accession>
<dbReference type="Proteomes" id="UP000619079">
    <property type="component" value="Unassembled WGS sequence"/>
</dbReference>
<evidence type="ECO:0000313" key="2">
    <source>
        <dbReference type="EMBL" id="MBJ6373321.1"/>
    </source>
</evidence>
<reference evidence="2" key="1">
    <citation type="submission" date="2020-12" db="EMBL/GenBank/DDBJ databases">
        <title>Sedimentitalea sp. nov., isolated from sand in Incheon.</title>
        <authorList>
            <person name="Kim W."/>
        </authorList>
    </citation>
    <scope>NUCLEOTIDE SEQUENCE</scope>
    <source>
        <strain evidence="2">CAU 1593</strain>
    </source>
</reference>
<name>A0A8J7IUX8_9RHOB</name>
<evidence type="ECO:0000313" key="3">
    <source>
        <dbReference type="Proteomes" id="UP000619079"/>
    </source>
</evidence>
<gene>
    <name evidence="2" type="ORF">JF290_17475</name>
</gene>
<proteinExistence type="predicted"/>
<keyword evidence="3" id="KW-1185">Reference proteome</keyword>
<comment type="caution">
    <text evidence="2">The sequence shown here is derived from an EMBL/GenBank/DDBJ whole genome shotgun (WGS) entry which is preliminary data.</text>
</comment>
<feature type="signal peptide" evidence="1">
    <location>
        <begin position="1"/>
        <end position="22"/>
    </location>
</feature>
<protein>
    <submittedName>
        <fullName evidence="2">Uncharacterized protein</fullName>
    </submittedName>
</protein>
<dbReference type="RefSeq" id="WP_199026199.1">
    <property type="nucleotide sequence ID" value="NZ_JAELVR010000013.1"/>
</dbReference>
<evidence type="ECO:0000256" key="1">
    <source>
        <dbReference type="SAM" id="SignalP"/>
    </source>
</evidence>
<dbReference type="EMBL" id="JAELVR010000013">
    <property type="protein sequence ID" value="MBJ6373321.1"/>
    <property type="molecule type" value="Genomic_DNA"/>
</dbReference>
<organism evidence="2 3">
    <name type="scientific">Sedimentitalea arenosa</name>
    <dbReference type="NCBI Taxonomy" id="2798803"/>
    <lineage>
        <taxon>Bacteria</taxon>
        <taxon>Pseudomonadati</taxon>
        <taxon>Pseudomonadota</taxon>
        <taxon>Alphaproteobacteria</taxon>
        <taxon>Rhodobacterales</taxon>
        <taxon>Paracoccaceae</taxon>
        <taxon>Sedimentitalea</taxon>
    </lineage>
</organism>
<dbReference type="AlphaFoldDB" id="A0A8J7IUX8"/>
<sequence>MQIARALTATLTALILGGTMQAADFSDPTWPCIQRKVGELSLGLMWPHPVPEGPLPDAIAEDATTLITALSLRRVGIDEARVRIAAFADAHPDLTQDDLGKVFRAVFDRVQRDRSAIISGIERYSLKQIALSEAIEDTRVRMDTLMKADAPDFDQVDELEEKLDWDERIFRDRAQSLTYVCETPVLLEQRIYAIGQALMAQIPQ</sequence>